<organism evidence="2 3">
    <name type="scientific">Fluctibacter corallii</name>
    <dbReference type="NCBI Taxonomy" id="2984329"/>
    <lineage>
        <taxon>Bacteria</taxon>
        <taxon>Pseudomonadati</taxon>
        <taxon>Pseudomonadota</taxon>
        <taxon>Gammaproteobacteria</taxon>
        <taxon>Alteromonadales</taxon>
        <taxon>Alteromonadaceae</taxon>
        <taxon>Fluctibacter</taxon>
    </lineage>
</organism>
<dbReference type="InterPro" id="IPR019734">
    <property type="entry name" value="TPR_rpt"/>
</dbReference>
<dbReference type="PROSITE" id="PS50005">
    <property type="entry name" value="TPR"/>
    <property type="match status" value="1"/>
</dbReference>
<sequence>MNNNALTNLDERISRLEHFLEVDKDNPNILGDLAQLYIESGDVDKARQYCIQGLSLDESNQKLLFASALVDYRLEDFVTAVTKMETLSDSLLHTPHVAYPYAYSLLKLHRSEDALRILKHAYQIDEHEDIAFLLARTFYQVNAYDEAILILEKLHAQQILLAPVSGLLSQIYSDMEEWDKAAYFATTALDLDKHNVAANLTQGYVLLKANRYSDASEYFNSAVMQQAESGRGHLGLAITFLFQKDFTLAEQHLHKTLQIQPDLLPAINLLGWLYILQDKFFDARKIFQKGIEIDRNFGEMYGGLAVIEAIQGNEEEARHQVRRSLRLNGTSYSGSFAKIMLLDKRGDKNQAKMVWENLMASKIDESGKTMEDAIIEQIKDYLSVTIH</sequence>
<comment type="caution">
    <text evidence="2">The sequence shown here is derived from an EMBL/GenBank/DDBJ whole genome shotgun (WGS) entry which is preliminary data.</text>
</comment>
<dbReference type="EMBL" id="JAOWKX010000005">
    <property type="protein sequence ID" value="MCV2885328.1"/>
    <property type="molecule type" value="Genomic_DNA"/>
</dbReference>
<dbReference type="Proteomes" id="UP001652504">
    <property type="component" value="Unassembled WGS sequence"/>
</dbReference>
<dbReference type="PANTHER" id="PTHR12558:SF13">
    <property type="entry name" value="CELL DIVISION CYCLE PROTEIN 27 HOMOLOG"/>
    <property type="match status" value="1"/>
</dbReference>
<proteinExistence type="predicted"/>
<evidence type="ECO:0000313" key="3">
    <source>
        <dbReference type="Proteomes" id="UP001652504"/>
    </source>
</evidence>
<dbReference type="Gene3D" id="1.25.40.10">
    <property type="entry name" value="Tetratricopeptide repeat domain"/>
    <property type="match status" value="3"/>
</dbReference>
<dbReference type="InterPro" id="IPR011990">
    <property type="entry name" value="TPR-like_helical_dom_sf"/>
</dbReference>
<evidence type="ECO:0000313" key="2">
    <source>
        <dbReference type="EMBL" id="MCV2885328.1"/>
    </source>
</evidence>
<dbReference type="Pfam" id="PF13432">
    <property type="entry name" value="TPR_16"/>
    <property type="match status" value="1"/>
</dbReference>
<dbReference type="PANTHER" id="PTHR12558">
    <property type="entry name" value="CELL DIVISION CYCLE 16,23,27"/>
    <property type="match status" value="1"/>
</dbReference>
<protein>
    <submittedName>
        <fullName evidence="2">Tetratricopeptide repeat protein</fullName>
    </submittedName>
</protein>
<dbReference type="Pfam" id="PF14559">
    <property type="entry name" value="TPR_19"/>
    <property type="match status" value="1"/>
</dbReference>
<reference evidence="2 3" key="1">
    <citation type="submission" date="2022-10" db="EMBL/GenBank/DDBJ databases">
        <title>Aestuariibacter sp. AA17 isolated from Montipora capitata coral fragment.</title>
        <authorList>
            <person name="Emsley S.A."/>
            <person name="Pfannmuller K.M."/>
            <person name="Loughran R.M."/>
            <person name="Shlafstein M."/>
            <person name="Papke E."/>
            <person name="Saw J.H."/>
            <person name="Ushijima B."/>
            <person name="Videau P."/>
        </authorList>
    </citation>
    <scope>NUCLEOTIDE SEQUENCE [LARGE SCALE GENOMIC DNA]</scope>
    <source>
        <strain evidence="2 3">AA17</strain>
    </source>
</reference>
<name>A0ABT3A9L9_9ALTE</name>
<gene>
    <name evidence="2" type="ORF">OE749_11550</name>
</gene>
<dbReference type="SUPFAM" id="SSF48452">
    <property type="entry name" value="TPR-like"/>
    <property type="match status" value="1"/>
</dbReference>
<feature type="repeat" description="TPR" evidence="1">
    <location>
        <begin position="27"/>
        <end position="60"/>
    </location>
</feature>
<evidence type="ECO:0000256" key="1">
    <source>
        <dbReference type="PROSITE-ProRule" id="PRU00339"/>
    </source>
</evidence>
<dbReference type="RefSeq" id="WP_263712611.1">
    <property type="nucleotide sequence ID" value="NZ_JAOWKX010000005.1"/>
</dbReference>
<dbReference type="SMART" id="SM00028">
    <property type="entry name" value="TPR"/>
    <property type="match status" value="6"/>
</dbReference>
<keyword evidence="1" id="KW-0802">TPR repeat</keyword>
<keyword evidence="3" id="KW-1185">Reference proteome</keyword>
<accession>A0ABT3A9L9</accession>